<feature type="active site" description="Proton acceptor" evidence="8">
    <location>
        <position position="253"/>
    </location>
</feature>
<dbReference type="GO" id="GO:0005524">
    <property type="term" value="F:ATP binding"/>
    <property type="evidence" value="ECO:0007669"/>
    <property type="project" value="UniProtKB-UniRule"/>
</dbReference>
<reference evidence="9 10" key="1">
    <citation type="submission" date="2006-05" db="EMBL/GenBank/DDBJ databases">
        <authorList>
            <person name="King G."/>
            <person name="Ferriera S."/>
            <person name="Johnson J."/>
            <person name="Kravitz S."/>
            <person name="Beeson K."/>
            <person name="Sutton G."/>
            <person name="Rogers Y.-H."/>
            <person name="Friedman R."/>
            <person name="Frazier M."/>
            <person name="Venter J.C."/>
        </authorList>
    </citation>
    <scope>NUCLEOTIDE SEQUENCE [LARGE SCALE GENOMIC DNA]</scope>
    <source>
        <strain evidence="10">ATCC 25650 / DSM 13394 / JCM 20685 / NBRC 16684 / NCIMB 2208 / IAM 12614 / B1</strain>
    </source>
</reference>
<keyword evidence="8" id="KW-0464">Manganese</keyword>
<dbReference type="EC" id="2.7.7.108" evidence="8"/>
<evidence type="ECO:0000313" key="9">
    <source>
        <dbReference type="EMBL" id="EAV42784.1"/>
    </source>
</evidence>
<comment type="catalytic activity">
    <reaction evidence="8">
        <text>L-histidyl-[protein] + UTP = N(tele)-(5'-uridylyl)-L-histidyl-[protein] + diphosphate</text>
        <dbReference type="Rhea" id="RHEA:83891"/>
        <dbReference type="Rhea" id="RHEA-COMP:9745"/>
        <dbReference type="Rhea" id="RHEA-COMP:20239"/>
        <dbReference type="ChEBI" id="CHEBI:29979"/>
        <dbReference type="ChEBI" id="CHEBI:33019"/>
        <dbReference type="ChEBI" id="CHEBI:46398"/>
        <dbReference type="ChEBI" id="CHEBI:233474"/>
    </reaction>
</comment>
<feature type="binding site" evidence="8">
    <location>
        <position position="114"/>
    </location>
    <ligand>
        <name>ATP</name>
        <dbReference type="ChEBI" id="CHEBI:30616"/>
    </ligand>
</feature>
<evidence type="ECO:0000256" key="5">
    <source>
        <dbReference type="ARBA" id="ARBA00022741"/>
    </source>
</evidence>
<comment type="similarity">
    <text evidence="1 8">Belongs to the SELO family.</text>
</comment>
<keyword evidence="7 8" id="KW-0460">Magnesium</keyword>
<evidence type="ECO:0000256" key="1">
    <source>
        <dbReference type="ARBA" id="ARBA00009747"/>
    </source>
</evidence>
<dbReference type="GO" id="GO:0000287">
    <property type="term" value="F:magnesium ion binding"/>
    <property type="evidence" value="ECO:0007669"/>
    <property type="project" value="UniProtKB-UniRule"/>
</dbReference>
<protein>
    <recommendedName>
        <fullName evidence="8">Protein nucleotidyltransferase YdiU</fullName>
        <ecNumber evidence="8">2.7.7.-</ecNumber>
    </recommendedName>
    <alternativeName>
        <fullName evidence="8">Protein adenylyltransferase YdiU</fullName>
        <ecNumber evidence="8">2.7.7.108</ecNumber>
    </alternativeName>
    <alternativeName>
        <fullName evidence="8">Protein uridylyltransferase YdiU</fullName>
        <ecNumber evidence="8">2.7.7.-</ecNumber>
    </alternativeName>
</protein>
<keyword evidence="3 8" id="KW-0548">Nucleotidyltransferase</keyword>
<comment type="cofactor">
    <cofactor evidence="8">
        <name>Mg(2+)</name>
        <dbReference type="ChEBI" id="CHEBI:18420"/>
    </cofactor>
    <cofactor evidence="8">
        <name>Mn(2+)</name>
        <dbReference type="ChEBI" id="CHEBI:29035"/>
    </cofactor>
</comment>
<organism evidence="9 10">
    <name type="scientific">Roseibium aggregatum (strain ATCC 25650 / DSM 13394 / JCM 20685 / NBRC 16684 / NCIMB 2208 / IAM 12614 / B1)</name>
    <name type="common">Stappia aggregata</name>
    <dbReference type="NCBI Taxonomy" id="384765"/>
    <lineage>
        <taxon>Bacteria</taxon>
        <taxon>Pseudomonadati</taxon>
        <taxon>Pseudomonadota</taxon>
        <taxon>Alphaproteobacteria</taxon>
        <taxon>Hyphomicrobiales</taxon>
        <taxon>Stappiaceae</taxon>
        <taxon>Roseibium</taxon>
    </lineage>
</organism>
<dbReference type="Proteomes" id="UP000004848">
    <property type="component" value="Unassembled WGS sequence"/>
</dbReference>
<evidence type="ECO:0000313" key="10">
    <source>
        <dbReference type="Proteomes" id="UP000004848"/>
    </source>
</evidence>
<feature type="binding site" evidence="8">
    <location>
        <position position="126"/>
    </location>
    <ligand>
        <name>ATP</name>
        <dbReference type="ChEBI" id="CHEBI:30616"/>
    </ligand>
</feature>
<comment type="catalytic activity">
    <reaction evidence="8">
        <text>L-seryl-[protein] + UTP = O-(5'-uridylyl)-L-seryl-[protein] + diphosphate</text>
        <dbReference type="Rhea" id="RHEA:64604"/>
        <dbReference type="Rhea" id="RHEA-COMP:9863"/>
        <dbReference type="Rhea" id="RHEA-COMP:16635"/>
        <dbReference type="ChEBI" id="CHEBI:29999"/>
        <dbReference type="ChEBI" id="CHEBI:33019"/>
        <dbReference type="ChEBI" id="CHEBI:46398"/>
        <dbReference type="ChEBI" id="CHEBI:156051"/>
    </reaction>
</comment>
<evidence type="ECO:0000256" key="6">
    <source>
        <dbReference type="ARBA" id="ARBA00022840"/>
    </source>
</evidence>
<feature type="binding site" evidence="8">
    <location>
        <position position="177"/>
    </location>
    <ligand>
        <name>ATP</name>
        <dbReference type="ChEBI" id="CHEBI:30616"/>
    </ligand>
</feature>
<dbReference type="AlphaFoldDB" id="A0NW68"/>
<dbReference type="HAMAP" id="MF_00692">
    <property type="entry name" value="SelO"/>
    <property type="match status" value="1"/>
</dbReference>
<dbReference type="OrthoDB" id="9776281at2"/>
<keyword evidence="5 8" id="KW-0547">Nucleotide-binding</keyword>
<name>A0NW68_ROSAI</name>
<dbReference type="eggNOG" id="COG0397">
    <property type="taxonomic scope" value="Bacteria"/>
</dbReference>
<dbReference type="GO" id="GO:0070733">
    <property type="term" value="F:AMPylase activity"/>
    <property type="evidence" value="ECO:0007669"/>
    <property type="project" value="UniProtKB-EC"/>
</dbReference>
<comment type="catalytic activity">
    <reaction evidence="8">
        <text>L-tyrosyl-[protein] + UTP = O-(5'-uridylyl)-L-tyrosyl-[protein] + diphosphate</text>
        <dbReference type="Rhea" id="RHEA:83887"/>
        <dbReference type="Rhea" id="RHEA-COMP:10136"/>
        <dbReference type="Rhea" id="RHEA-COMP:20238"/>
        <dbReference type="ChEBI" id="CHEBI:33019"/>
        <dbReference type="ChEBI" id="CHEBI:46398"/>
        <dbReference type="ChEBI" id="CHEBI:46858"/>
        <dbReference type="ChEBI" id="CHEBI:90602"/>
    </reaction>
</comment>
<feature type="binding site" evidence="8">
    <location>
        <position position="94"/>
    </location>
    <ligand>
        <name>ATP</name>
        <dbReference type="ChEBI" id="CHEBI:30616"/>
    </ligand>
</feature>
<dbReference type="RefSeq" id="WP_006936245.1">
    <property type="nucleotide sequence ID" value="NZ_AAUW01000012.1"/>
</dbReference>
<keyword evidence="4 8" id="KW-0479">Metal-binding</keyword>
<keyword evidence="2 8" id="KW-0808">Transferase</keyword>
<evidence type="ECO:0000256" key="4">
    <source>
        <dbReference type="ARBA" id="ARBA00022723"/>
    </source>
</evidence>
<dbReference type="Pfam" id="PF02696">
    <property type="entry name" value="SelO"/>
    <property type="match status" value="1"/>
</dbReference>
<dbReference type="EC" id="2.7.7.-" evidence="8"/>
<feature type="binding site" evidence="8">
    <location>
        <position position="254"/>
    </location>
    <ligand>
        <name>Mg(2+)</name>
        <dbReference type="ChEBI" id="CHEBI:18420"/>
    </ligand>
</feature>
<feature type="binding site" evidence="8">
    <location>
        <position position="263"/>
    </location>
    <ligand>
        <name>Mg(2+)</name>
        <dbReference type="ChEBI" id="CHEBI:18420"/>
    </ligand>
</feature>
<comment type="catalytic activity">
    <reaction evidence="8">
        <text>L-threonyl-[protein] + ATP = 3-O-(5'-adenylyl)-L-threonyl-[protein] + diphosphate</text>
        <dbReference type="Rhea" id="RHEA:54292"/>
        <dbReference type="Rhea" id="RHEA-COMP:11060"/>
        <dbReference type="Rhea" id="RHEA-COMP:13847"/>
        <dbReference type="ChEBI" id="CHEBI:30013"/>
        <dbReference type="ChEBI" id="CHEBI:30616"/>
        <dbReference type="ChEBI" id="CHEBI:33019"/>
        <dbReference type="ChEBI" id="CHEBI:138113"/>
        <dbReference type="EC" id="2.7.7.108"/>
    </reaction>
</comment>
<evidence type="ECO:0000256" key="8">
    <source>
        <dbReference type="HAMAP-Rule" id="MF_00692"/>
    </source>
</evidence>
<keyword evidence="6 8" id="KW-0067">ATP-binding</keyword>
<dbReference type="GO" id="GO:0030145">
    <property type="term" value="F:manganese ion binding"/>
    <property type="evidence" value="ECO:0007669"/>
    <property type="project" value="UniProtKB-UniRule"/>
</dbReference>
<dbReference type="EMBL" id="AAUW01000012">
    <property type="protein sequence ID" value="EAV42784.1"/>
    <property type="molecule type" value="Genomic_DNA"/>
</dbReference>
<comment type="function">
    <text evidence="8">Nucleotidyltransferase involved in the post-translational modification of proteins. It can catalyze the addition of adenosine monophosphate (AMP) or uridine monophosphate (UMP) to a protein, resulting in modifications known as AMPylation and UMPylation.</text>
</comment>
<dbReference type="NCBIfam" id="NF000658">
    <property type="entry name" value="PRK00029.1"/>
    <property type="match status" value="1"/>
</dbReference>
<evidence type="ECO:0000256" key="2">
    <source>
        <dbReference type="ARBA" id="ARBA00022679"/>
    </source>
</evidence>
<dbReference type="PANTHER" id="PTHR32057">
    <property type="entry name" value="PROTEIN ADENYLYLTRANSFERASE SELO, MITOCHONDRIAL"/>
    <property type="match status" value="1"/>
</dbReference>
<comment type="caution">
    <text evidence="9">The sequence shown here is derived from an EMBL/GenBank/DDBJ whole genome shotgun (WGS) entry which is preliminary data.</text>
</comment>
<feature type="binding site" evidence="8">
    <location>
        <position position="93"/>
    </location>
    <ligand>
        <name>ATP</name>
        <dbReference type="ChEBI" id="CHEBI:30616"/>
    </ligand>
</feature>
<feature type="binding site" evidence="8">
    <location>
        <position position="263"/>
    </location>
    <ligand>
        <name>ATP</name>
        <dbReference type="ChEBI" id="CHEBI:30616"/>
    </ligand>
</feature>
<comment type="catalytic activity">
    <reaction evidence="8">
        <text>L-seryl-[protein] + ATP = 3-O-(5'-adenylyl)-L-seryl-[protein] + diphosphate</text>
        <dbReference type="Rhea" id="RHEA:58120"/>
        <dbReference type="Rhea" id="RHEA-COMP:9863"/>
        <dbReference type="Rhea" id="RHEA-COMP:15073"/>
        <dbReference type="ChEBI" id="CHEBI:29999"/>
        <dbReference type="ChEBI" id="CHEBI:30616"/>
        <dbReference type="ChEBI" id="CHEBI:33019"/>
        <dbReference type="ChEBI" id="CHEBI:142516"/>
        <dbReference type="EC" id="2.7.7.108"/>
    </reaction>
</comment>
<evidence type="ECO:0000256" key="3">
    <source>
        <dbReference type="ARBA" id="ARBA00022695"/>
    </source>
</evidence>
<sequence>MTARPPIFQFDNSYARDLPGFYVAWEGAKVPAPELVLFNRDLATELNLDADLLETPEGAEIFAGVRQPDGASPLAQVYAGHQFGGFSPQLGDGRALLLGEIIDSAGNRKDIQLKGSGPTPFSRGGDGKAVVGPVLREYILGEAMHALGIPTTRALAAVTTGETIYRDGPKPGAVLTRVAASHLRVGTFQYFAARGETDKLRQLADYAIARHAPNLAGQSDNYLRLFRGVVERQAALMAKWVLVGFVHGVMNTDNTTISGETIDYGPCAFIDAYDPAAVFSSIDHGGRYAFGRQPVIMQWNLARLAETLLPLIQPDDQDKAVDLASTELARFPNLYRSAWLSGMRSKTGLQSEAEDDQDLFEAMLSALQEQSVDYTLFFRHLADAAVGTPQKLRDLFMSPVQIDGWLERWRQRLEREGKAVAEIKAGMDSVNPVYIPRNHLVEEALQSAEVGEYHLVNKLLDVLQSPYEEKSGFEAYALPAPAAFGPYQTFCGT</sequence>
<feature type="binding site" evidence="8">
    <location>
        <position position="127"/>
    </location>
    <ligand>
        <name>ATP</name>
        <dbReference type="ChEBI" id="CHEBI:30616"/>
    </ligand>
</feature>
<gene>
    <name evidence="8" type="primary">ydiU</name>
    <name evidence="8" type="synonym">selO</name>
    <name evidence="9" type="ORF">SIAM614_15607</name>
</gene>
<feature type="binding site" evidence="8">
    <location>
        <position position="91"/>
    </location>
    <ligand>
        <name>ATP</name>
        <dbReference type="ChEBI" id="CHEBI:30616"/>
    </ligand>
</feature>
<dbReference type="InterPro" id="IPR003846">
    <property type="entry name" value="SelO"/>
</dbReference>
<proteinExistence type="inferred from homology"/>
<feature type="binding site" evidence="8">
    <location>
        <position position="184"/>
    </location>
    <ligand>
        <name>ATP</name>
        <dbReference type="ChEBI" id="CHEBI:30616"/>
    </ligand>
</feature>
<evidence type="ECO:0000256" key="7">
    <source>
        <dbReference type="ARBA" id="ARBA00022842"/>
    </source>
</evidence>
<accession>A0NW68</accession>
<dbReference type="GeneID" id="68847625"/>
<dbReference type="PANTHER" id="PTHR32057:SF14">
    <property type="entry name" value="PROTEIN ADENYLYLTRANSFERASE SELO, MITOCHONDRIAL"/>
    <property type="match status" value="1"/>
</dbReference>
<comment type="catalytic activity">
    <reaction evidence="8">
        <text>L-tyrosyl-[protein] + ATP = O-(5'-adenylyl)-L-tyrosyl-[protein] + diphosphate</text>
        <dbReference type="Rhea" id="RHEA:54288"/>
        <dbReference type="Rhea" id="RHEA-COMP:10136"/>
        <dbReference type="Rhea" id="RHEA-COMP:13846"/>
        <dbReference type="ChEBI" id="CHEBI:30616"/>
        <dbReference type="ChEBI" id="CHEBI:33019"/>
        <dbReference type="ChEBI" id="CHEBI:46858"/>
        <dbReference type="ChEBI" id="CHEBI:83624"/>
        <dbReference type="EC" id="2.7.7.108"/>
    </reaction>
</comment>